<keyword evidence="7 13" id="KW-0732">Signal</keyword>
<feature type="signal peptide" evidence="13">
    <location>
        <begin position="1"/>
        <end position="21"/>
    </location>
</feature>
<dbReference type="InterPro" id="IPR008979">
    <property type="entry name" value="Galactose-bd-like_sf"/>
</dbReference>
<dbReference type="OrthoDB" id="1657402at2759"/>
<evidence type="ECO:0000256" key="4">
    <source>
        <dbReference type="ARBA" id="ARBA00012756"/>
    </source>
</evidence>
<dbReference type="Gene3D" id="2.60.120.740">
    <property type="match status" value="1"/>
</dbReference>
<feature type="domain" description="SUEL-type lectin" evidence="14">
    <location>
        <begin position="630"/>
        <end position="716"/>
    </location>
</feature>
<evidence type="ECO:0000256" key="6">
    <source>
        <dbReference type="ARBA" id="ARBA00022525"/>
    </source>
</evidence>
<evidence type="ECO:0000256" key="12">
    <source>
        <dbReference type="RuleBase" id="RU003679"/>
    </source>
</evidence>
<keyword evidence="9" id="KW-0325">Glycoprotein</keyword>
<keyword evidence="16" id="KW-1185">Reference proteome</keyword>
<keyword evidence="6" id="KW-0964">Secreted</keyword>
<keyword evidence="10 11" id="KW-0326">Glycosidase</keyword>
<proteinExistence type="inferred from homology"/>
<evidence type="ECO:0000256" key="1">
    <source>
        <dbReference type="ARBA" id="ARBA00001412"/>
    </source>
</evidence>
<organism evidence="15 16">
    <name type="scientific">Panicum miliaceum</name>
    <name type="common">Proso millet</name>
    <name type="synonym">Broomcorn millet</name>
    <dbReference type="NCBI Taxonomy" id="4540"/>
    <lineage>
        <taxon>Eukaryota</taxon>
        <taxon>Viridiplantae</taxon>
        <taxon>Streptophyta</taxon>
        <taxon>Embryophyta</taxon>
        <taxon>Tracheophyta</taxon>
        <taxon>Spermatophyta</taxon>
        <taxon>Magnoliopsida</taxon>
        <taxon>Liliopsida</taxon>
        <taxon>Poales</taxon>
        <taxon>Poaceae</taxon>
        <taxon>PACMAD clade</taxon>
        <taxon>Panicoideae</taxon>
        <taxon>Panicodae</taxon>
        <taxon>Paniceae</taxon>
        <taxon>Panicinae</taxon>
        <taxon>Panicum</taxon>
        <taxon>Panicum sect. Panicum</taxon>
    </lineage>
</organism>
<dbReference type="GO" id="GO:0004565">
    <property type="term" value="F:beta-galactosidase activity"/>
    <property type="evidence" value="ECO:0007669"/>
    <property type="project" value="UniProtKB-EC"/>
</dbReference>
<comment type="catalytic activity">
    <reaction evidence="1 11">
        <text>Hydrolysis of terminal non-reducing beta-D-galactose residues in beta-D-galactosides.</text>
        <dbReference type="EC" id="3.2.1.23"/>
    </reaction>
</comment>
<dbReference type="AlphaFoldDB" id="A0A3L6R8S2"/>
<accession>A0A3L6R8S2</accession>
<evidence type="ECO:0000313" key="16">
    <source>
        <dbReference type="Proteomes" id="UP000275267"/>
    </source>
</evidence>
<evidence type="ECO:0000256" key="13">
    <source>
        <dbReference type="SAM" id="SignalP"/>
    </source>
</evidence>
<dbReference type="Proteomes" id="UP000275267">
    <property type="component" value="Unassembled WGS sequence"/>
</dbReference>
<dbReference type="InterPro" id="IPR048913">
    <property type="entry name" value="BetaGal_gal-bd"/>
</dbReference>
<keyword evidence="8 11" id="KW-0378">Hydrolase</keyword>
<evidence type="ECO:0000259" key="14">
    <source>
        <dbReference type="PROSITE" id="PS50228"/>
    </source>
</evidence>
<keyword evidence="5" id="KW-0052">Apoplast</keyword>
<dbReference type="InterPro" id="IPR017853">
    <property type="entry name" value="GH"/>
</dbReference>
<dbReference type="InterPro" id="IPR019801">
    <property type="entry name" value="Glyco_hydro_35_CS"/>
</dbReference>
<evidence type="ECO:0000256" key="11">
    <source>
        <dbReference type="RuleBase" id="RU000675"/>
    </source>
</evidence>
<comment type="subcellular location">
    <subcellularLocation>
        <location evidence="2">Secreted</location>
        <location evidence="2">Extracellular space</location>
        <location evidence="2">Apoplast</location>
    </subcellularLocation>
</comment>
<dbReference type="Pfam" id="PF01301">
    <property type="entry name" value="Glyco_hydro_35"/>
    <property type="match status" value="2"/>
</dbReference>
<dbReference type="PROSITE" id="PS50228">
    <property type="entry name" value="SUEL_LECTIN"/>
    <property type="match status" value="1"/>
</dbReference>
<comment type="similarity">
    <text evidence="3 12">Belongs to the glycosyl hydrolase 35 family.</text>
</comment>
<evidence type="ECO:0000256" key="8">
    <source>
        <dbReference type="ARBA" id="ARBA00022801"/>
    </source>
</evidence>
<evidence type="ECO:0000256" key="7">
    <source>
        <dbReference type="ARBA" id="ARBA00022729"/>
    </source>
</evidence>
<dbReference type="Pfam" id="PF21467">
    <property type="entry name" value="BetaGal_gal-bd"/>
    <property type="match status" value="1"/>
</dbReference>
<dbReference type="FunFam" id="3.20.20.80:FF:000006">
    <property type="entry name" value="Beta-galactosidase"/>
    <property type="match status" value="1"/>
</dbReference>
<feature type="chain" id="PRO_5018325907" description="Beta-galactosidase" evidence="13">
    <location>
        <begin position="22"/>
        <end position="716"/>
    </location>
</feature>
<dbReference type="EMBL" id="PQIB02000009">
    <property type="protein sequence ID" value="RLM99236.1"/>
    <property type="molecule type" value="Genomic_DNA"/>
</dbReference>
<gene>
    <name evidence="15" type="ORF">C2845_PM06G20900</name>
</gene>
<dbReference type="CDD" id="cd22842">
    <property type="entry name" value="Gal_Rha_Lectin_BGal"/>
    <property type="match status" value="1"/>
</dbReference>
<evidence type="ECO:0000256" key="2">
    <source>
        <dbReference type="ARBA" id="ARBA00004271"/>
    </source>
</evidence>
<evidence type="ECO:0000256" key="10">
    <source>
        <dbReference type="ARBA" id="ARBA00023295"/>
    </source>
</evidence>
<reference evidence="16" key="1">
    <citation type="journal article" date="2019" name="Nat. Commun.">
        <title>The genome of broomcorn millet.</title>
        <authorList>
            <person name="Zou C."/>
            <person name="Miki D."/>
            <person name="Li D."/>
            <person name="Tang Q."/>
            <person name="Xiao L."/>
            <person name="Rajput S."/>
            <person name="Deng P."/>
            <person name="Jia W."/>
            <person name="Huang R."/>
            <person name="Zhang M."/>
            <person name="Sun Y."/>
            <person name="Hu J."/>
            <person name="Fu X."/>
            <person name="Schnable P.S."/>
            <person name="Li F."/>
            <person name="Zhang H."/>
            <person name="Feng B."/>
            <person name="Zhu X."/>
            <person name="Liu R."/>
            <person name="Schnable J.C."/>
            <person name="Zhu J.-K."/>
            <person name="Zhang H."/>
        </authorList>
    </citation>
    <scope>NUCLEOTIDE SEQUENCE [LARGE SCALE GENOMIC DNA]</scope>
</reference>
<dbReference type="SUPFAM" id="SSF49785">
    <property type="entry name" value="Galactose-binding domain-like"/>
    <property type="match status" value="2"/>
</dbReference>
<evidence type="ECO:0000313" key="15">
    <source>
        <dbReference type="EMBL" id="RLM99236.1"/>
    </source>
</evidence>
<dbReference type="InterPro" id="IPR031330">
    <property type="entry name" value="Gly_Hdrlase_35_cat"/>
</dbReference>
<dbReference type="InterPro" id="IPR001944">
    <property type="entry name" value="Glycoside_Hdrlase_35"/>
</dbReference>
<evidence type="ECO:0000256" key="9">
    <source>
        <dbReference type="ARBA" id="ARBA00023180"/>
    </source>
</evidence>
<dbReference type="InterPro" id="IPR043159">
    <property type="entry name" value="Lectin_gal-bd_sf"/>
</dbReference>
<dbReference type="PRINTS" id="PR00742">
    <property type="entry name" value="GLHYDRLASE35"/>
</dbReference>
<evidence type="ECO:0000256" key="5">
    <source>
        <dbReference type="ARBA" id="ARBA00022523"/>
    </source>
</evidence>
<dbReference type="SUPFAM" id="SSF51445">
    <property type="entry name" value="(Trans)glycosidases"/>
    <property type="match status" value="1"/>
</dbReference>
<dbReference type="PANTHER" id="PTHR23421">
    <property type="entry name" value="BETA-GALACTOSIDASE RELATED"/>
    <property type="match status" value="1"/>
</dbReference>
<dbReference type="InterPro" id="IPR000922">
    <property type="entry name" value="Lectin_gal-bd_dom"/>
</dbReference>
<dbReference type="GO" id="GO:0048046">
    <property type="term" value="C:apoplast"/>
    <property type="evidence" value="ECO:0007669"/>
    <property type="project" value="UniProtKB-SubCell"/>
</dbReference>
<dbReference type="Pfam" id="PF02140">
    <property type="entry name" value="SUEL_Lectin"/>
    <property type="match status" value="1"/>
</dbReference>
<sequence length="716" mass="79363">MAVAAVLAVLAAVCVPPAAVAEGGDDGARGEVSLDARALVVGATRRVLFAGEMHYTRSTPEMWPKLIAKAKEGGLDVIQTYVFWNVHEPVQGQYNFEGRYDLVRFIKEIQAQGLYVNLRIGPFIEAEWRYGGFPFWLHDVPDITFRSDNEPFKQHMQRFVTDIVNMMKHEQLYYPQGGPIIISQIENEYQMVEPAFGSSGQRYVSWAAAMAVNLQTGVPWTMCKQNDAPDPVVEDIAFAVAYFLARKNGSYVSYYMYHGGTNFGRSASSYVTTNYYDGAPLDEYGLIWQPTWGHLRELHTAVKQSSEPLLFGTYSNFSLGQEQEVNAQHGTRTTEEVQSFNDINTWKAFKESIPQDVTKAMYTGNQLFEHLTTTKDETDYLWYIVGYEYTPSEDNQLVLLNVESRAHILHAFVNNEYVGRVHGSHDGPANIILSANISLKEGPNTISLLSAMVGSPDSGAHMEKRVFGIRKVSIQQGWEPEHLLNDELWGYQVGLFGERNRIYAQEGSKNVEWTAINNLTYSSLTWYKTTFPTPAGNDAVILNLTGMGKGEVWINGEGIGRYWVSFKAPSGNPSQSLYHIPRQFLNPQDNVLVLFEEMGGDPQQITVSTVSITRVCGHVNELSASSLHSQDNEPVVDISCQEGKQISAIEFASYGNPVGDCTSYGIGSCHAGSSEWTAKQACVGKTGCSIPVTPAKFGGDPCPGIQKSLLVVASCR</sequence>
<dbReference type="EC" id="3.2.1.23" evidence="4 11"/>
<dbReference type="GO" id="GO:0030246">
    <property type="term" value="F:carbohydrate binding"/>
    <property type="evidence" value="ECO:0007669"/>
    <property type="project" value="InterPro"/>
</dbReference>
<evidence type="ECO:0000256" key="3">
    <source>
        <dbReference type="ARBA" id="ARBA00009809"/>
    </source>
</evidence>
<protein>
    <recommendedName>
        <fullName evidence="4 11">Beta-galactosidase</fullName>
        <ecNumber evidence="4 11">3.2.1.23</ecNumber>
    </recommendedName>
</protein>
<comment type="caution">
    <text evidence="15">The sequence shown here is derived from an EMBL/GenBank/DDBJ whole genome shotgun (WGS) entry which is preliminary data.</text>
</comment>
<dbReference type="Gene3D" id="3.20.20.80">
    <property type="entry name" value="Glycosidases"/>
    <property type="match status" value="1"/>
</dbReference>
<dbReference type="FunFam" id="2.60.120.260:FF:000050">
    <property type="entry name" value="Beta-galactosidase"/>
    <property type="match status" value="1"/>
</dbReference>
<dbReference type="PROSITE" id="PS01182">
    <property type="entry name" value="GLYCOSYL_HYDROL_F35"/>
    <property type="match status" value="1"/>
</dbReference>
<dbReference type="Gene3D" id="2.60.120.260">
    <property type="entry name" value="Galactose-binding domain-like"/>
    <property type="match status" value="1"/>
</dbReference>
<dbReference type="GO" id="GO:0005975">
    <property type="term" value="P:carbohydrate metabolic process"/>
    <property type="evidence" value="ECO:0007669"/>
    <property type="project" value="InterPro"/>
</dbReference>
<dbReference type="STRING" id="4540.A0A3L6R8S2"/>
<name>A0A3L6R8S2_PANMI</name>